<name>A0A5C1A4H0_9BACT</name>
<feature type="region of interest" description="Disordered" evidence="1">
    <location>
        <begin position="60"/>
        <end position="86"/>
    </location>
</feature>
<dbReference type="RefSeq" id="WP_149108925.1">
    <property type="nucleotide sequence ID" value="NZ_CP042425.1"/>
</dbReference>
<dbReference type="Proteomes" id="UP000324974">
    <property type="component" value="Chromosome"/>
</dbReference>
<evidence type="ECO:0000313" key="4">
    <source>
        <dbReference type="Proteomes" id="UP000324974"/>
    </source>
</evidence>
<accession>A0A5C1A4H0</accession>
<dbReference type="OrthoDB" id="5383007at2"/>
<feature type="domain" description="FtsH ternary system" evidence="2">
    <location>
        <begin position="1"/>
        <end position="85"/>
    </location>
</feature>
<evidence type="ECO:0000259" key="2">
    <source>
        <dbReference type="Pfam" id="PF20002"/>
    </source>
</evidence>
<proteinExistence type="predicted"/>
<gene>
    <name evidence="3" type="ORF">PX52LOC_00862</name>
</gene>
<dbReference type="InterPro" id="IPR045483">
    <property type="entry name" value="fvmX3-analog"/>
</dbReference>
<dbReference type="Pfam" id="PF20002">
    <property type="entry name" value="fvmX3-analog"/>
    <property type="match status" value="1"/>
</dbReference>
<dbReference type="AlphaFoldDB" id="A0A5C1A4H0"/>
<protein>
    <recommendedName>
        <fullName evidence="2">FtsH ternary system domain-containing protein</fullName>
    </recommendedName>
</protein>
<dbReference type="KEGG" id="lrs:PX52LOC_00862"/>
<keyword evidence="4" id="KW-1185">Reference proteome</keyword>
<feature type="compositionally biased region" description="Basic and acidic residues" evidence="1">
    <location>
        <begin position="76"/>
        <end position="86"/>
    </location>
</feature>
<evidence type="ECO:0000313" key="3">
    <source>
        <dbReference type="EMBL" id="QEL14001.1"/>
    </source>
</evidence>
<reference evidence="4" key="1">
    <citation type="submission" date="2019-08" db="EMBL/GenBank/DDBJ databases">
        <title>Limnoglobus roseus gen. nov., sp. nov., a novel freshwater planctomycete with a giant genome from the family Gemmataceae.</title>
        <authorList>
            <person name="Kulichevskaya I.S."/>
            <person name="Naumoff D.G."/>
            <person name="Miroshnikov K."/>
            <person name="Ivanova A."/>
            <person name="Philippov D.A."/>
            <person name="Hakobyan A."/>
            <person name="Rijpstra I.C."/>
            <person name="Sinninghe Damste J.S."/>
            <person name="Liesack W."/>
            <person name="Dedysh S.N."/>
        </authorList>
    </citation>
    <scope>NUCLEOTIDE SEQUENCE [LARGE SCALE GENOMIC DNA]</scope>
    <source>
        <strain evidence="4">PX52</strain>
    </source>
</reference>
<organism evidence="3 4">
    <name type="scientific">Limnoglobus roseus</name>
    <dbReference type="NCBI Taxonomy" id="2598579"/>
    <lineage>
        <taxon>Bacteria</taxon>
        <taxon>Pseudomonadati</taxon>
        <taxon>Planctomycetota</taxon>
        <taxon>Planctomycetia</taxon>
        <taxon>Gemmatales</taxon>
        <taxon>Gemmataceae</taxon>
        <taxon>Limnoglobus</taxon>
    </lineage>
</organism>
<sequence>MALMQIILKRNPATGKQNIWVKLDSDPDALPIEHEQLHRKLVEKLVGAGLDPDDLGEMIVEREATPNPPEAETTTEPERQKTAQGR</sequence>
<evidence type="ECO:0000256" key="1">
    <source>
        <dbReference type="SAM" id="MobiDB-lite"/>
    </source>
</evidence>
<dbReference type="EMBL" id="CP042425">
    <property type="protein sequence ID" value="QEL14001.1"/>
    <property type="molecule type" value="Genomic_DNA"/>
</dbReference>